<evidence type="ECO:0000313" key="3">
    <source>
        <dbReference type="EMBL" id="GGK79745.1"/>
    </source>
</evidence>
<evidence type="ECO:0000259" key="2">
    <source>
        <dbReference type="Pfam" id="PF09851"/>
    </source>
</evidence>
<sequence length="203" mass="21641">MDPSTGSSDARTAYRDPKVPKRLVPLAQQSLRLNLLPGERVLGMFASTRIRRSVTLLVVTDRRLLTLGDEHVGMPVVDDVLRSDVTEVDIERERVFSTGLVTARTVHGEVNLGTLTYGKETFNTLEEVLARPTAGAMPVIPTFVPGGRGGAEPVEDGPAPGPSGSTHPLVVHLTALADLHGRGALTDEEFAAAKARLLADPHG</sequence>
<comment type="caution">
    <text evidence="3">The sequence shown here is derived from an EMBL/GenBank/DDBJ whole genome shotgun (WGS) entry which is preliminary data.</text>
</comment>
<organism evidence="3 4">
    <name type="scientific">Ornithinimicrobium pekingense</name>
    <dbReference type="NCBI Taxonomy" id="384677"/>
    <lineage>
        <taxon>Bacteria</taxon>
        <taxon>Bacillati</taxon>
        <taxon>Actinomycetota</taxon>
        <taxon>Actinomycetes</taxon>
        <taxon>Micrococcales</taxon>
        <taxon>Ornithinimicrobiaceae</taxon>
        <taxon>Ornithinimicrobium</taxon>
    </lineage>
</organism>
<dbReference type="InterPro" id="IPR018649">
    <property type="entry name" value="SHOCT"/>
</dbReference>
<dbReference type="Proteomes" id="UP000662111">
    <property type="component" value="Unassembled WGS sequence"/>
</dbReference>
<feature type="region of interest" description="Disordered" evidence="1">
    <location>
        <begin position="145"/>
        <end position="168"/>
    </location>
</feature>
<gene>
    <name evidence="3" type="ORF">GCM10011509_30360</name>
</gene>
<name>A0ABQ2FB62_9MICO</name>
<dbReference type="Pfam" id="PF09851">
    <property type="entry name" value="SHOCT"/>
    <property type="match status" value="1"/>
</dbReference>
<accession>A0ABQ2FB62</accession>
<proteinExistence type="predicted"/>
<keyword evidence="4" id="KW-1185">Reference proteome</keyword>
<dbReference type="RefSeq" id="WP_022922295.1">
    <property type="nucleotide sequence ID" value="NZ_BMLB01000007.1"/>
</dbReference>
<evidence type="ECO:0000256" key="1">
    <source>
        <dbReference type="SAM" id="MobiDB-lite"/>
    </source>
</evidence>
<feature type="domain" description="SHOCT" evidence="2">
    <location>
        <begin position="174"/>
        <end position="198"/>
    </location>
</feature>
<protein>
    <recommendedName>
        <fullName evidence="2">SHOCT domain-containing protein</fullName>
    </recommendedName>
</protein>
<dbReference type="EMBL" id="BMLB01000007">
    <property type="protein sequence ID" value="GGK79745.1"/>
    <property type="molecule type" value="Genomic_DNA"/>
</dbReference>
<evidence type="ECO:0000313" key="4">
    <source>
        <dbReference type="Proteomes" id="UP000662111"/>
    </source>
</evidence>
<reference evidence="4" key="1">
    <citation type="journal article" date="2019" name="Int. J. Syst. Evol. Microbiol.">
        <title>The Global Catalogue of Microorganisms (GCM) 10K type strain sequencing project: providing services to taxonomists for standard genome sequencing and annotation.</title>
        <authorList>
            <consortium name="The Broad Institute Genomics Platform"/>
            <consortium name="The Broad Institute Genome Sequencing Center for Infectious Disease"/>
            <person name="Wu L."/>
            <person name="Ma J."/>
        </authorList>
    </citation>
    <scope>NUCLEOTIDE SEQUENCE [LARGE SCALE GENOMIC DNA]</scope>
    <source>
        <strain evidence="4">CGMCC 1.5362</strain>
    </source>
</reference>